<dbReference type="Gene3D" id="1.40.20.10">
    <property type="entry name" value="CHAD domain"/>
    <property type="match status" value="1"/>
</dbReference>
<reference evidence="2 3" key="1">
    <citation type="submission" date="2020-10" db="EMBL/GenBank/DDBJ databases">
        <title>Ca. Dormibacterota MAGs.</title>
        <authorList>
            <person name="Montgomery K."/>
        </authorList>
    </citation>
    <scope>NUCLEOTIDE SEQUENCE [LARGE SCALE GENOMIC DNA]</scope>
    <source>
        <strain evidence="2">Mitchell_Peninsula_5</strain>
    </source>
</reference>
<dbReference type="PROSITE" id="PS51708">
    <property type="entry name" value="CHAD"/>
    <property type="match status" value="1"/>
</dbReference>
<accession>A0A934KPM8</accession>
<dbReference type="EMBL" id="JAEKNN010000026">
    <property type="protein sequence ID" value="MBJ7608912.1"/>
    <property type="molecule type" value="Genomic_DNA"/>
</dbReference>
<feature type="domain" description="CHAD" evidence="1">
    <location>
        <begin position="208"/>
        <end position="483"/>
    </location>
</feature>
<organism evidence="2 3">
    <name type="scientific">Candidatus Amunia macphersoniae</name>
    <dbReference type="NCBI Taxonomy" id="3127014"/>
    <lineage>
        <taxon>Bacteria</taxon>
        <taxon>Bacillati</taxon>
        <taxon>Candidatus Dormiibacterota</taxon>
        <taxon>Candidatus Dormibacteria</taxon>
        <taxon>Candidatus Aeolococcales</taxon>
        <taxon>Candidatus Aeolococcaceae</taxon>
        <taxon>Candidatus Amunia</taxon>
    </lineage>
</organism>
<dbReference type="InterPro" id="IPR038186">
    <property type="entry name" value="CHAD_dom_sf"/>
</dbReference>
<name>A0A934KPM8_9BACT</name>
<dbReference type="AlphaFoldDB" id="A0A934KPM8"/>
<dbReference type="PANTHER" id="PTHR39339">
    <property type="entry name" value="SLR1444 PROTEIN"/>
    <property type="match status" value="1"/>
</dbReference>
<protein>
    <submittedName>
        <fullName evidence="2">CHAD domain-containing protein</fullName>
    </submittedName>
</protein>
<evidence type="ECO:0000259" key="1">
    <source>
        <dbReference type="PROSITE" id="PS51708"/>
    </source>
</evidence>
<proteinExistence type="predicted"/>
<sequence length="492" mass="54219">MPCGATEELPEPDPTQRVRVPLALSIPRHLTDNGFTVEISAPTRRTLELFDTGDRRLAAAGAELSFSRRDGWRWRRDNLGNHKLPVREWSAPGSVDAQLVADWSRGYRRGRPLASRAKVSVQRRTHTVSGSGLPRPVTIIEERVDDGSPSSWTPRLRRILVADADSSDEAAPITRLFARVAVGDAATLAVLRPGLVRAPRLRLPDRKATGPRDLFSRSTTLSMIQWLHFDGELAGAGSPDALRKVRVALRRLRSDLQTFAPLLDGDWAAALRERLGGFAARLGTVRDAEVLSGRLSDLTSLLSDGDRESAMPLLDTAAAHLATARTELLDELSRAEYLGVIDDTIAAVTQPRWSDGADGLTSVTPLAARRWRRLRQYVAALDETPTDEQLHRIRILAKRVRYAADASVPEAGEAAASSAARVAELQTVLGEQHDAVVTREWLQRQAEATTGVAFAAGQLAALELARLRHASERWPDAWRAASRPRQWRWLRS</sequence>
<gene>
    <name evidence="2" type="ORF">JF887_05715</name>
</gene>
<dbReference type="Pfam" id="PF05235">
    <property type="entry name" value="CHAD"/>
    <property type="match status" value="1"/>
</dbReference>
<evidence type="ECO:0000313" key="3">
    <source>
        <dbReference type="Proteomes" id="UP000614410"/>
    </source>
</evidence>
<comment type="caution">
    <text evidence="2">The sequence shown here is derived from an EMBL/GenBank/DDBJ whole genome shotgun (WGS) entry which is preliminary data.</text>
</comment>
<evidence type="ECO:0000313" key="2">
    <source>
        <dbReference type="EMBL" id="MBJ7608912.1"/>
    </source>
</evidence>
<dbReference type="InterPro" id="IPR007899">
    <property type="entry name" value="CHAD_dom"/>
</dbReference>
<dbReference type="PANTHER" id="PTHR39339:SF1">
    <property type="entry name" value="CHAD DOMAIN-CONTAINING PROTEIN"/>
    <property type="match status" value="1"/>
</dbReference>
<dbReference type="Proteomes" id="UP000614410">
    <property type="component" value="Unassembled WGS sequence"/>
</dbReference>
<dbReference type="SMART" id="SM00880">
    <property type="entry name" value="CHAD"/>
    <property type="match status" value="1"/>
</dbReference>